<keyword evidence="3" id="KW-1185">Reference proteome</keyword>
<dbReference type="Pfam" id="PF09353">
    <property type="entry name" value="DUF1995"/>
    <property type="match status" value="1"/>
</dbReference>
<dbReference type="PANTHER" id="PTHR35509:SF1">
    <property type="entry name" value="DOMAIN PROTEIN, PUTATIVE (DUF1995)-RELATED"/>
    <property type="match status" value="1"/>
</dbReference>
<comment type="caution">
    <text evidence="2">The sequence shown here is derived from an EMBL/GenBank/DDBJ whole genome shotgun (WGS) entry which is preliminary data.</text>
</comment>
<reference evidence="2" key="1">
    <citation type="journal article" date="2021" name="Antonie Van Leeuwenhoek">
        <title>Draft genome and description of Waterburya agarophytonicola gen. nov. sp. nov. (Pleurocapsales, Cyanobacteria): a seaweed symbiont.</title>
        <authorList>
            <person name="Bonthond G."/>
            <person name="Shalygin S."/>
            <person name="Bayer T."/>
            <person name="Weinberger F."/>
        </authorList>
    </citation>
    <scope>NUCLEOTIDE SEQUENCE</scope>
    <source>
        <strain evidence="2">KI4</strain>
    </source>
</reference>
<feature type="domain" description="DUF1995" evidence="1">
    <location>
        <begin position="5"/>
        <end position="212"/>
    </location>
</feature>
<dbReference type="EMBL" id="JADWDC010000032">
    <property type="protein sequence ID" value="MCC0177977.1"/>
    <property type="molecule type" value="Genomic_DNA"/>
</dbReference>
<proteinExistence type="predicted"/>
<organism evidence="2 3">
    <name type="scientific">Waterburya agarophytonicola KI4</name>
    <dbReference type="NCBI Taxonomy" id="2874699"/>
    <lineage>
        <taxon>Bacteria</taxon>
        <taxon>Bacillati</taxon>
        <taxon>Cyanobacteriota</taxon>
        <taxon>Cyanophyceae</taxon>
        <taxon>Pleurocapsales</taxon>
        <taxon>Hyellaceae</taxon>
        <taxon>Waterburya</taxon>
        <taxon>Waterburya agarophytonicola</taxon>
    </lineage>
</organism>
<dbReference type="RefSeq" id="WP_229641043.1">
    <property type="nucleotide sequence ID" value="NZ_JADWDC010000032.1"/>
</dbReference>
<sequence length="250" mass="27874">MNTFPSTLDLAVEQAKEATKNAISDGYKLIQVELVVPEIALQSEALALEFASLFADDGLKVKVMFPDTGAAALAKRNWGEQPFQVTDMGSRFTSIETQVAPEDEIFVVACPSSVEVDRAEKLSQIAADRPVVFLIPQLEDVAVVGIGLAARQLRERFIKNIYSSYYLRPIEDGAILRCHPFGWQIWLENEAEATNYELATELATKPMGEDLDRLMMQLTTPQGEDNQRLQPKKKQNLLGNLQKFLKALSQ</sequence>
<evidence type="ECO:0000259" key="1">
    <source>
        <dbReference type="Pfam" id="PF09353"/>
    </source>
</evidence>
<dbReference type="InterPro" id="IPR018962">
    <property type="entry name" value="DUF1995"/>
</dbReference>
<accession>A0A964BTN2</accession>
<dbReference type="AlphaFoldDB" id="A0A964BTN2"/>
<evidence type="ECO:0000313" key="3">
    <source>
        <dbReference type="Proteomes" id="UP000729733"/>
    </source>
</evidence>
<dbReference type="Proteomes" id="UP000729733">
    <property type="component" value="Unassembled WGS sequence"/>
</dbReference>
<evidence type="ECO:0000313" key="2">
    <source>
        <dbReference type="EMBL" id="MCC0177977.1"/>
    </source>
</evidence>
<dbReference type="InterPro" id="IPR053021">
    <property type="entry name" value="Chloroplast_ADK"/>
</dbReference>
<gene>
    <name evidence="2" type="ORF">I4641_13415</name>
</gene>
<dbReference type="PANTHER" id="PTHR35509">
    <property type="entry name" value="DOMAIN PROTEIN, PUTATIVE (DUF1995)-RELATED"/>
    <property type="match status" value="1"/>
</dbReference>
<name>A0A964BTN2_9CYAN</name>
<protein>
    <submittedName>
        <fullName evidence="2">DUF1995 family protein</fullName>
    </submittedName>
</protein>